<gene>
    <name evidence="2" type="ORF">ENS19_03305</name>
</gene>
<dbReference type="SUPFAM" id="SSF75011">
    <property type="entry name" value="3-carboxy-cis,cis-mucoante lactonizing enzyme"/>
    <property type="match status" value="1"/>
</dbReference>
<comment type="caution">
    <text evidence="2">The sequence shown here is derived from an EMBL/GenBank/DDBJ whole genome shotgun (WGS) entry which is preliminary data.</text>
</comment>
<proteinExistence type="predicted"/>
<keyword evidence="1" id="KW-0812">Transmembrane</keyword>
<evidence type="ECO:0000256" key="1">
    <source>
        <dbReference type="SAM" id="Phobius"/>
    </source>
</evidence>
<organism evidence="2">
    <name type="scientific">Candidatus Methanomethylicus mesodigestus</name>
    <dbReference type="NCBI Taxonomy" id="1867258"/>
    <lineage>
        <taxon>Archaea</taxon>
        <taxon>Thermoproteota</taxon>
        <taxon>Methanosuratincolia</taxon>
        <taxon>Candidatus Methanomethylicales</taxon>
        <taxon>Candidatus Methanomethylicaceae</taxon>
        <taxon>Candidatus Methanomethylicus</taxon>
    </lineage>
</organism>
<sequence>MSKECPPDERGRELLLFAAVVILAAITASSFAQAARSETQTAIQLYTSTGSGVARVYPNGSVEILQGISSGYSIEILNNKLYVNKGSKIMAYTLDGVNVKNISTPSSVSFLTFVVLPDERVALMDNENDKICFVNSTGALIATVNIRDYPDDTLQNLDGVVVNNALIFSEDGDRNVLRIDLTTYEVSVFKNLSAMYSWVGHITYSNGSYYATGPKSIYRFSEVGNITKVAEIAEGNIAGIVVADGYAYVAVNFAGKVYRVNLQDGTSTVLATGLNYPKDLEMIATEVQATGNTDTALYLAVVIAAAAIIGAAIYYLRKK</sequence>
<keyword evidence="1" id="KW-0472">Membrane</keyword>
<accession>A0A7C3F1J5</accession>
<dbReference type="AlphaFoldDB" id="A0A7C3F1J5"/>
<keyword evidence="1" id="KW-1133">Transmembrane helix</keyword>
<reference evidence="2" key="1">
    <citation type="journal article" date="2020" name="mSystems">
        <title>Genome- and Community-Level Interaction Insights into Carbon Utilization and Element Cycling Functions of Hydrothermarchaeota in Hydrothermal Sediment.</title>
        <authorList>
            <person name="Zhou Z."/>
            <person name="Liu Y."/>
            <person name="Xu W."/>
            <person name="Pan J."/>
            <person name="Luo Z.H."/>
            <person name="Li M."/>
        </authorList>
    </citation>
    <scope>NUCLEOTIDE SEQUENCE [LARGE SCALE GENOMIC DNA]</scope>
    <source>
        <strain evidence="2">SpSt-468</strain>
    </source>
</reference>
<evidence type="ECO:0000313" key="2">
    <source>
        <dbReference type="EMBL" id="HFK20288.1"/>
    </source>
</evidence>
<protein>
    <submittedName>
        <fullName evidence="2">Uncharacterized protein</fullName>
    </submittedName>
</protein>
<feature type="transmembrane region" description="Helical" evidence="1">
    <location>
        <begin position="296"/>
        <end position="316"/>
    </location>
</feature>
<name>A0A7C3F1J5_9CREN</name>
<dbReference type="EMBL" id="DSTX01000003">
    <property type="protein sequence ID" value="HFK20288.1"/>
    <property type="molecule type" value="Genomic_DNA"/>
</dbReference>